<evidence type="ECO:0008006" key="3">
    <source>
        <dbReference type="Google" id="ProtNLM"/>
    </source>
</evidence>
<reference evidence="1" key="1">
    <citation type="submission" date="2023-10" db="EMBL/GenBank/DDBJ databases">
        <title>Genome assemblies of two species of porcelain crab, Petrolisthes cinctipes and Petrolisthes manimaculis (Anomura: Porcellanidae).</title>
        <authorList>
            <person name="Angst P."/>
        </authorList>
    </citation>
    <scope>NUCLEOTIDE SEQUENCE</scope>
    <source>
        <strain evidence="1">PB745_01</strain>
        <tissue evidence="1">Gill</tissue>
    </source>
</reference>
<comment type="caution">
    <text evidence="1">The sequence shown here is derived from an EMBL/GenBank/DDBJ whole genome shotgun (WGS) entry which is preliminary data.</text>
</comment>
<sequence>MRSSLVYKFRCPLCGFSYIGSTIRNLSVRVCEHGGRSCSTAVVSPLSTPTQSNIRDHPCLKLMMDLNIRNVLNKAR</sequence>
<protein>
    <recommendedName>
        <fullName evidence="3">GIY-YIG domain-containing protein</fullName>
    </recommendedName>
</protein>
<proteinExistence type="predicted"/>
<evidence type="ECO:0000313" key="1">
    <source>
        <dbReference type="EMBL" id="KAK3885449.1"/>
    </source>
</evidence>
<name>A0AAE1G303_PETCI</name>
<accession>A0AAE1G303</accession>
<evidence type="ECO:0000313" key="2">
    <source>
        <dbReference type="Proteomes" id="UP001286313"/>
    </source>
</evidence>
<gene>
    <name evidence="1" type="ORF">Pcinc_010333</name>
</gene>
<organism evidence="1 2">
    <name type="scientific">Petrolisthes cinctipes</name>
    <name type="common">Flat porcelain crab</name>
    <dbReference type="NCBI Taxonomy" id="88211"/>
    <lineage>
        <taxon>Eukaryota</taxon>
        <taxon>Metazoa</taxon>
        <taxon>Ecdysozoa</taxon>
        <taxon>Arthropoda</taxon>
        <taxon>Crustacea</taxon>
        <taxon>Multicrustacea</taxon>
        <taxon>Malacostraca</taxon>
        <taxon>Eumalacostraca</taxon>
        <taxon>Eucarida</taxon>
        <taxon>Decapoda</taxon>
        <taxon>Pleocyemata</taxon>
        <taxon>Anomura</taxon>
        <taxon>Galatheoidea</taxon>
        <taxon>Porcellanidae</taxon>
        <taxon>Petrolisthes</taxon>
    </lineage>
</organism>
<dbReference type="AlphaFoldDB" id="A0AAE1G303"/>
<dbReference type="EMBL" id="JAWQEG010000798">
    <property type="protein sequence ID" value="KAK3885449.1"/>
    <property type="molecule type" value="Genomic_DNA"/>
</dbReference>
<dbReference type="Proteomes" id="UP001286313">
    <property type="component" value="Unassembled WGS sequence"/>
</dbReference>
<keyword evidence="2" id="KW-1185">Reference proteome</keyword>